<comment type="similarity">
    <text evidence="2">Belongs to the UreD family.</text>
</comment>
<name>D6A5K2_STRV1</name>
<keyword evidence="2" id="KW-0996">Nickel insertion</keyword>
<comment type="subunit">
    <text evidence="2">UreD, UreF and UreG form a complex that acts as a GTP-hydrolysis-dependent molecular chaperone, activating the urease apoprotein by helping to assemble the nickel containing metallocenter of UreC. The UreE protein probably delivers the nickel.</text>
</comment>
<organism evidence="3 4">
    <name type="scientific">Streptomyces viridosporus (strain ATCC 14672 / DSM 40746 / JCM 4963 / KCTC 9882 / NRRL B-12104 / FH 1290)</name>
    <name type="common">Streptomyces ghanaensis</name>
    <dbReference type="NCBI Taxonomy" id="566461"/>
    <lineage>
        <taxon>Bacteria</taxon>
        <taxon>Bacillati</taxon>
        <taxon>Actinomycetota</taxon>
        <taxon>Actinomycetes</taxon>
        <taxon>Kitasatosporales</taxon>
        <taxon>Streptomycetaceae</taxon>
        <taxon>Streptomyces</taxon>
    </lineage>
</organism>
<keyword evidence="2" id="KW-0963">Cytoplasm</keyword>
<dbReference type="HAMAP" id="MF_01384">
    <property type="entry name" value="UreD"/>
    <property type="match status" value="1"/>
</dbReference>
<dbReference type="AlphaFoldDB" id="D6A5K2"/>
<evidence type="ECO:0000313" key="3">
    <source>
        <dbReference type="EMBL" id="EFE71714.2"/>
    </source>
</evidence>
<dbReference type="GO" id="GO:0016151">
    <property type="term" value="F:nickel cation binding"/>
    <property type="evidence" value="ECO:0007669"/>
    <property type="project" value="UniProtKB-UniRule"/>
</dbReference>
<evidence type="ECO:0000256" key="1">
    <source>
        <dbReference type="ARBA" id="ARBA00023186"/>
    </source>
</evidence>
<accession>D6A5K2</accession>
<dbReference type="RefSeq" id="WP_004992957.1">
    <property type="nucleotide sequence ID" value="NZ_DS999641.1"/>
</dbReference>
<sequence>MTRASARLATERTQPAVGRPRTRISVLRSDWPLMLRTTSPLGATPVTAWAGRTSGPACVHVAAGAAGPLGGDRLALDVHVGPSSALLLGEVAPTLLLPGTYGEESRLDIRIRVGTGAALAWLPELVIAGRGCRHVTDIRVVLEAGARLVLREEVLFGRHGEAPGAYRQRVRVETEHGPVYDQELGVGPAAIGWNGPAVTVGRRTAGTLIAVDPDLANDGAPPAALCAHDTAVMALPGGGVLVSTLASETTALRRQLDHAMAHLLTRTAEQGPAAPHREPARHVSR</sequence>
<dbReference type="GO" id="GO:0005737">
    <property type="term" value="C:cytoplasm"/>
    <property type="evidence" value="ECO:0007669"/>
    <property type="project" value="UniProtKB-SubCell"/>
</dbReference>
<proteinExistence type="inferred from homology"/>
<reference evidence="4" key="1">
    <citation type="submission" date="2008-12" db="EMBL/GenBank/DDBJ databases">
        <title>Annotation of Streptomyces ghanaensis ATCC 14672.</title>
        <authorList>
            <consortium name="The Broad Institute Genome Sequencing Platform"/>
            <consortium name="Broad Institute Microbial Sequencing Center"/>
            <person name="Fischbach M."/>
            <person name="Ward D."/>
            <person name="Young S."/>
            <person name="Kodira C.D."/>
            <person name="Zeng Q."/>
            <person name="Koehrsen M."/>
            <person name="Godfrey P."/>
            <person name="Alvarado L."/>
            <person name="Berlin A.M."/>
            <person name="Borenstein D."/>
            <person name="Chen Z."/>
            <person name="Engels R."/>
            <person name="Freedman E."/>
            <person name="Gellesch M."/>
            <person name="Goldberg J."/>
            <person name="Griggs A."/>
            <person name="Gujja S."/>
            <person name="Heiman D.I."/>
            <person name="Hepburn T.A."/>
            <person name="Howarth C."/>
            <person name="Jen D."/>
            <person name="Larson L."/>
            <person name="Lewis B."/>
            <person name="Mehta T."/>
            <person name="Park D."/>
            <person name="Pearson M."/>
            <person name="Roberts A."/>
            <person name="Saif S."/>
            <person name="Shea T.D."/>
            <person name="Shenoy N."/>
            <person name="Sisk P."/>
            <person name="Stolte C."/>
            <person name="Sykes S.N."/>
            <person name="Walk T."/>
            <person name="White J."/>
            <person name="Yandava C."/>
            <person name="Straight P."/>
            <person name="Clardy J."/>
            <person name="Hung D."/>
            <person name="Kolter R."/>
            <person name="Mekalanos J."/>
            <person name="Walker S."/>
            <person name="Walsh C.T."/>
            <person name="Wieland B.L.C."/>
            <person name="Ilzarbe M."/>
            <person name="Galagan J."/>
            <person name="Nusbaum C."/>
            <person name="Birren B."/>
        </authorList>
    </citation>
    <scope>NUCLEOTIDE SEQUENCE [LARGE SCALE GENOMIC DNA]</scope>
    <source>
        <strain evidence="4">ATCC 14672 / DSM 40746 / JCM 4963 / KCTC 9882 / NRRL B-12104 / FH 1290</strain>
    </source>
</reference>
<dbReference type="EMBL" id="DS999641">
    <property type="protein sequence ID" value="EFE71714.2"/>
    <property type="molecule type" value="Genomic_DNA"/>
</dbReference>
<keyword evidence="1 2" id="KW-0143">Chaperone</keyword>
<gene>
    <name evidence="2" type="primary">ureD</name>
    <name evidence="3" type="ORF">SSFG_06950</name>
</gene>
<protein>
    <recommendedName>
        <fullName evidence="2">Urease accessory protein UreD</fullName>
    </recommendedName>
</protein>
<dbReference type="InterPro" id="IPR002669">
    <property type="entry name" value="UreD"/>
</dbReference>
<evidence type="ECO:0000256" key="2">
    <source>
        <dbReference type="HAMAP-Rule" id="MF_01384"/>
    </source>
</evidence>
<comment type="subcellular location">
    <subcellularLocation>
        <location evidence="2">Cytoplasm</location>
    </subcellularLocation>
</comment>
<dbReference type="Proteomes" id="UP000003824">
    <property type="component" value="Unassembled WGS sequence"/>
</dbReference>
<dbReference type="Pfam" id="PF01774">
    <property type="entry name" value="UreD"/>
    <property type="match status" value="1"/>
</dbReference>
<dbReference type="eggNOG" id="COG0829">
    <property type="taxonomic scope" value="Bacteria"/>
</dbReference>
<evidence type="ECO:0000313" key="4">
    <source>
        <dbReference type="Proteomes" id="UP000003824"/>
    </source>
</evidence>
<comment type="function">
    <text evidence="2">Required for maturation of urease via the functional incorporation of the urease nickel metallocenter.</text>
</comment>